<dbReference type="CDD" id="cd04301">
    <property type="entry name" value="NAT_SF"/>
    <property type="match status" value="1"/>
</dbReference>
<dbReference type="Proteomes" id="UP000516160">
    <property type="component" value="Chromosome"/>
</dbReference>
<keyword evidence="3" id="KW-1185">Reference proteome</keyword>
<accession>A0A7G9W9Z3</accession>
<feature type="domain" description="N-acetyltransferase" evidence="1">
    <location>
        <begin position="3"/>
        <end position="158"/>
    </location>
</feature>
<dbReference type="KEGG" id="acae:HYG86_12370"/>
<dbReference type="PROSITE" id="PS51186">
    <property type="entry name" value="GNAT"/>
    <property type="match status" value="1"/>
</dbReference>
<dbReference type="GO" id="GO:0016747">
    <property type="term" value="F:acyltransferase activity, transferring groups other than amino-acyl groups"/>
    <property type="evidence" value="ECO:0007669"/>
    <property type="project" value="InterPro"/>
</dbReference>
<name>A0A7G9W9Z3_ALKCA</name>
<keyword evidence="2" id="KW-0808">Transferase</keyword>
<dbReference type="AlphaFoldDB" id="A0A7G9W9Z3"/>
<dbReference type="RefSeq" id="WP_213165868.1">
    <property type="nucleotide sequence ID" value="NZ_CP058559.1"/>
</dbReference>
<dbReference type="Gene3D" id="3.40.630.30">
    <property type="match status" value="1"/>
</dbReference>
<dbReference type="EMBL" id="CP058559">
    <property type="protein sequence ID" value="QNO15505.1"/>
    <property type="molecule type" value="Genomic_DNA"/>
</dbReference>
<evidence type="ECO:0000259" key="1">
    <source>
        <dbReference type="PROSITE" id="PS51186"/>
    </source>
</evidence>
<gene>
    <name evidence="2" type="ORF">HYG86_12370</name>
</gene>
<organism evidence="2 3">
    <name type="scientific">Alkalicella caledoniensis</name>
    <dbReference type="NCBI Taxonomy" id="2731377"/>
    <lineage>
        <taxon>Bacteria</taxon>
        <taxon>Bacillati</taxon>
        <taxon>Bacillota</taxon>
        <taxon>Clostridia</taxon>
        <taxon>Eubacteriales</taxon>
        <taxon>Proteinivoracaceae</taxon>
        <taxon>Alkalicella</taxon>
    </lineage>
</organism>
<dbReference type="InterPro" id="IPR016181">
    <property type="entry name" value="Acyl_CoA_acyltransferase"/>
</dbReference>
<dbReference type="SUPFAM" id="SSF55729">
    <property type="entry name" value="Acyl-CoA N-acyltransferases (Nat)"/>
    <property type="match status" value="1"/>
</dbReference>
<sequence>MIIKIIKASENCLHSVVDIINDATLNLNKKGINQWSYPCDAKEVEQDIMMNHVYILVLNDNVVGTFSLKPIEHYAPVDVEPNSKYLYRLAILSAYKGNNLGKEMMEYVCRTARCLGSTIYLDCWAGNKKLRNFYTEAGFEFLGDFPEEDYFISVFKYK</sequence>
<protein>
    <submittedName>
        <fullName evidence="2">GNAT family N-acetyltransferase</fullName>
    </submittedName>
</protein>
<proteinExistence type="predicted"/>
<evidence type="ECO:0000313" key="3">
    <source>
        <dbReference type="Proteomes" id="UP000516160"/>
    </source>
</evidence>
<dbReference type="Pfam" id="PF00583">
    <property type="entry name" value="Acetyltransf_1"/>
    <property type="match status" value="1"/>
</dbReference>
<evidence type="ECO:0000313" key="2">
    <source>
        <dbReference type="EMBL" id="QNO15505.1"/>
    </source>
</evidence>
<dbReference type="InterPro" id="IPR000182">
    <property type="entry name" value="GNAT_dom"/>
</dbReference>
<reference evidence="2 3" key="1">
    <citation type="submission" date="2020-07" db="EMBL/GenBank/DDBJ databases">
        <title>Alkalicella. sp. LB2 genome.</title>
        <authorList>
            <person name="Postec A."/>
            <person name="Quemeneur M."/>
        </authorList>
    </citation>
    <scope>NUCLEOTIDE SEQUENCE [LARGE SCALE GENOMIC DNA]</scope>
    <source>
        <strain evidence="2 3">LB2</strain>
    </source>
</reference>